<protein>
    <submittedName>
        <fullName evidence="3">YciI family protein</fullName>
    </submittedName>
</protein>
<keyword evidence="4" id="KW-1185">Reference proteome</keyword>
<dbReference type="InterPro" id="IPR005545">
    <property type="entry name" value="YCII"/>
</dbReference>
<dbReference type="PANTHER" id="PTHR35174">
    <property type="entry name" value="BLL7171 PROTEIN-RELATED"/>
    <property type="match status" value="1"/>
</dbReference>
<organism evidence="3 4">
    <name type="scientific">Demequina muriae</name>
    <dbReference type="NCBI Taxonomy" id="3051664"/>
    <lineage>
        <taxon>Bacteria</taxon>
        <taxon>Bacillati</taxon>
        <taxon>Actinomycetota</taxon>
        <taxon>Actinomycetes</taxon>
        <taxon>Micrococcales</taxon>
        <taxon>Demequinaceae</taxon>
        <taxon>Demequina</taxon>
    </lineage>
</organism>
<gene>
    <name evidence="3" type="ORF">QQX02_13345</name>
</gene>
<dbReference type="SUPFAM" id="SSF54909">
    <property type="entry name" value="Dimeric alpha+beta barrel"/>
    <property type="match status" value="1"/>
</dbReference>
<proteinExistence type="inferred from homology"/>
<sequence length="70" mass="8106">RSFRVRQQRTTVFDGPFAETKEYLAGFNLIEADDLDHAMRIARTFPWARIGAIEVRPVRDMEAVRQRVGA</sequence>
<dbReference type="Pfam" id="PF03795">
    <property type="entry name" value="YCII"/>
    <property type="match status" value="1"/>
</dbReference>
<accession>A0ABT8GKG7</accession>
<feature type="domain" description="YCII-related" evidence="2">
    <location>
        <begin position="9"/>
        <end position="61"/>
    </location>
</feature>
<feature type="non-terminal residue" evidence="3">
    <location>
        <position position="1"/>
    </location>
</feature>
<dbReference type="Proteomes" id="UP001172708">
    <property type="component" value="Unassembled WGS sequence"/>
</dbReference>
<evidence type="ECO:0000259" key="2">
    <source>
        <dbReference type="Pfam" id="PF03795"/>
    </source>
</evidence>
<reference evidence="3" key="1">
    <citation type="submission" date="2023-06" db="EMBL/GenBank/DDBJ databases">
        <title>Egi l300058.</title>
        <authorList>
            <person name="Gao L."/>
            <person name="Fang B.-Z."/>
            <person name="Li W.-J."/>
        </authorList>
    </citation>
    <scope>NUCLEOTIDE SEQUENCE</scope>
    <source>
        <strain evidence="3">EGI L300058</strain>
    </source>
</reference>
<dbReference type="Gene3D" id="3.30.70.1060">
    <property type="entry name" value="Dimeric alpha+beta barrel"/>
    <property type="match status" value="1"/>
</dbReference>
<dbReference type="EMBL" id="JAUHQA010000055">
    <property type="protein sequence ID" value="MDN4481910.1"/>
    <property type="molecule type" value="Genomic_DNA"/>
</dbReference>
<dbReference type="InterPro" id="IPR011008">
    <property type="entry name" value="Dimeric_a/b-barrel"/>
</dbReference>
<comment type="similarity">
    <text evidence="1">Belongs to the YciI family.</text>
</comment>
<evidence type="ECO:0000313" key="3">
    <source>
        <dbReference type="EMBL" id="MDN4481910.1"/>
    </source>
</evidence>
<comment type="caution">
    <text evidence="3">The sequence shown here is derived from an EMBL/GenBank/DDBJ whole genome shotgun (WGS) entry which is preliminary data.</text>
</comment>
<name>A0ABT8GKG7_9MICO</name>
<dbReference type="PANTHER" id="PTHR35174:SF3">
    <property type="entry name" value="BLL7171 PROTEIN"/>
    <property type="match status" value="1"/>
</dbReference>
<evidence type="ECO:0000313" key="4">
    <source>
        <dbReference type="Proteomes" id="UP001172708"/>
    </source>
</evidence>
<evidence type="ECO:0000256" key="1">
    <source>
        <dbReference type="ARBA" id="ARBA00007689"/>
    </source>
</evidence>